<protein>
    <submittedName>
        <fullName evidence="2">Uncharacterized protein</fullName>
    </submittedName>
</protein>
<evidence type="ECO:0000256" key="1">
    <source>
        <dbReference type="SAM" id="SignalP"/>
    </source>
</evidence>
<name>A0ABV1QJH8_9HYPH</name>
<keyword evidence="1" id="KW-0732">Signal</keyword>
<evidence type="ECO:0000313" key="3">
    <source>
        <dbReference type="Proteomes" id="UP001480955"/>
    </source>
</evidence>
<evidence type="ECO:0000313" key="2">
    <source>
        <dbReference type="EMBL" id="MER2249544.1"/>
    </source>
</evidence>
<sequence>MLIAVARCSLVASIYKGGVKMPNKPKIYRAIAHLSLAAALLASADAARAAELSEKLCVFSAAEKAPNIVGMQIAGSSISKMSKDEAAKAVIGRYNNLETTVQSIDGRISFVDDKLSEALKYQYASGGPDAVRSMAISKLSASIDGGAGVDLQIKAAGQEIVFSYVCVWDALGRFVTSSRGAIR</sequence>
<keyword evidence="3" id="KW-1185">Reference proteome</keyword>
<proteinExistence type="predicted"/>
<feature type="chain" id="PRO_5047536627" evidence="1">
    <location>
        <begin position="50"/>
        <end position="183"/>
    </location>
</feature>
<comment type="caution">
    <text evidence="2">The sequence shown here is derived from an EMBL/GenBank/DDBJ whole genome shotgun (WGS) entry which is preliminary data.</text>
</comment>
<dbReference type="Proteomes" id="UP001480955">
    <property type="component" value="Unassembled WGS sequence"/>
</dbReference>
<organism evidence="2 3">
    <name type="scientific">Methylorubrum podarium</name>
    <dbReference type="NCBI Taxonomy" id="200476"/>
    <lineage>
        <taxon>Bacteria</taxon>
        <taxon>Pseudomonadati</taxon>
        <taxon>Pseudomonadota</taxon>
        <taxon>Alphaproteobacteria</taxon>
        <taxon>Hyphomicrobiales</taxon>
        <taxon>Methylobacteriaceae</taxon>
        <taxon>Methylorubrum</taxon>
    </lineage>
</organism>
<dbReference type="EMBL" id="JBELQE010000040">
    <property type="protein sequence ID" value="MER2249544.1"/>
    <property type="molecule type" value="Genomic_DNA"/>
</dbReference>
<gene>
    <name evidence="2" type="ORF">ABS772_06395</name>
</gene>
<dbReference type="RefSeq" id="WP_350393064.1">
    <property type="nucleotide sequence ID" value="NZ_JBELQE010000040.1"/>
</dbReference>
<reference evidence="2 3" key="1">
    <citation type="submission" date="2024-06" db="EMBL/GenBank/DDBJ databases">
        <authorList>
            <person name="Campbell A.G."/>
        </authorList>
    </citation>
    <scope>NUCLEOTIDE SEQUENCE [LARGE SCALE GENOMIC DNA]</scope>
    <source>
        <strain evidence="2 3">EM12</strain>
    </source>
</reference>
<feature type="signal peptide" evidence="1">
    <location>
        <begin position="1"/>
        <end position="49"/>
    </location>
</feature>
<accession>A0ABV1QJH8</accession>